<feature type="domain" description="Amino acid permease/ SLC12A" evidence="9">
    <location>
        <begin position="51"/>
        <end position="502"/>
    </location>
</feature>
<evidence type="ECO:0000313" key="11">
    <source>
        <dbReference type="Proteomes" id="UP000076761"/>
    </source>
</evidence>
<protein>
    <recommendedName>
        <fullName evidence="9">Amino acid permease/ SLC12A domain-containing protein</fullName>
    </recommendedName>
</protein>
<evidence type="ECO:0000256" key="3">
    <source>
        <dbReference type="ARBA" id="ARBA00022692"/>
    </source>
</evidence>
<gene>
    <name evidence="10" type="ORF">NEOLEDRAFT_1143788</name>
</gene>
<feature type="transmembrane region" description="Helical" evidence="8">
    <location>
        <begin position="328"/>
        <end position="349"/>
    </location>
</feature>
<evidence type="ECO:0000256" key="8">
    <source>
        <dbReference type="SAM" id="Phobius"/>
    </source>
</evidence>
<comment type="subcellular location">
    <subcellularLocation>
        <location evidence="1">Membrane</location>
        <topology evidence="1">Multi-pass membrane protein</topology>
    </subcellularLocation>
</comment>
<keyword evidence="11" id="KW-1185">Reference proteome</keyword>
<feature type="transmembrane region" description="Helical" evidence="8">
    <location>
        <begin position="159"/>
        <end position="177"/>
    </location>
</feature>
<evidence type="ECO:0000256" key="6">
    <source>
        <dbReference type="ARBA" id="ARBA00023136"/>
    </source>
</evidence>
<evidence type="ECO:0000256" key="1">
    <source>
        <dbReference type="ARBA" id="ARBA00004141"/>
    </source>
</evidence>
<feature type="transmembrane region" description="Helical" evidence="8">
    <location>
        <begin position="402"/>
        <end position="421"/>
    </location>
</feature>
<dbReference type="EMBL" id="KV425704">
    <property type="protein sequence ID" value="KZT18154.1"/>
    <property type="molecule type" value="Genomic_DNA"/>
</dbReference>
<keyword evidence="5 8" id="KW-1133">Transmembrane helix</keyword>
<dbReference type="PROSITE" id="PS00218">
    <property type="entry name" value="AMINO_ACID_PERMEASE_1"/>
    <property type="match status" value="1"/>
</dbReference>
<accession>A0A165MC51</accession>
<dbReference type="AlphaFoldDB" id="A0A165MC51"/>
<proteinExistence type="predicted"/>
<dbReference type="STRING" id="1314782.A0A165MC51"/>
<keyword evidence="4" id="KW-0029">Amino-acid transport</keyword>
<dbReference type="PANTHER" id="PTHR43341:SF3">
    <property type="entry name" value="AMINO-ACID PERMEASE PB1C11.02-RELATED"/>
    <property type="match status" value="1"/>
</dbReference>
<evidence type="ECO:0000256" key="2">
    <source>
        <dbReference type="ARBA" id="ARBA00022448"/>
    </source>
</evidence>
<feature type="transmembrane region" description="Helical" evidence="8">
    <location>
        <begin position="475"/>
        <end position="495"/>
    </location>
</feature>
<feature type="transmembrane region" description="Helical" evidence="8">
    <location>
        <begin position="78"/>
        <end position="99"/>
    </location>
</feature>
<dbReference type="GO" id="GO:0015171">
    <property type="term" value="F:amino acid transmembrane transporter activity"/>
    <property type="evidence" value="ECO:0007669"/>
    <property type="project" value="TreeGrafter"/>
</dbReference>
<name>A0A165MC51_9AGAM</name>
<feature type="transmembrane region" description="Helical" evidence="8">
    <location>
        <begin position="111"/>
        <end position="132"/>
    </location>
</feature>
<dbReference type="InterPro" id="IPR050524">
    <property type="entry name" value="APC_YAT"/>
</dbReference>
<feature type="transmembrane region" description="Helical" evidence="8">
    <location>
        <begin position="369"/>
        <end position="390"/>
    </location>
</feature>
<dbReference type="InParanoid" id="A0A165MC51"/>
<dbReference type="Pfam" id="PF00324">
    <property type="entry name" value="AA_permease"/>
    <property type="match status" value="1"/>
</dbReference>
<feature type="transmembrane region" description="Helical" evidence="8">
    <location>
        <begin position="442"/>
        <end position="463"/>
    </location>
</feature>
<dbReference type="FunCoup" id="A0A165MC51">
    <property type="interactions" value="67"/>
</dbReference>
<feature type="transmembrane region" description="Helical" evidence="8">
    <location>
        <begin position="189"/>
        <end position="209"/>
    </location>
</feature>
<dbReference type="GO" id="GO:0016020">
    <property type="term" value="C:membrane"/>
    <property type="evidence" value="ECO:0007669"/>
    <property type="project" value="UniProtKB-SubCell"/>
</dbReference>
<evidence type="ECO:0000313" key="10">
    <source>
        <dbReference type="EMBL" id="KZT18154.1"/>
    </source>
</evidence>
<evidence type="ECO:0000256" key="5">
    <source>
        <dbReference type="ARBA" id="ARBA00022989"/>
    </source>
</evidence>
<reference evidence="10 11" key="1">
    <citation type="journal article" date="2016" name="Mol. Biol. Evol.">
        <title>Comparative Genomics of Early-Diverging Mushroom-Forming Fungi Provides Insights into the Origins of Lignocellulose Decay Capabilities.</title>
        <authorList>
            <person name="Nagy L.G."/>
            <person name="Riley R."/>
            <person name="Tritt A."/>
            <person name="Adam C."/>
            <person name="Daum C."/>
            <person name="Floudas D."/>
            <person name="Sun H."/>
            <person name="Yadav J.S."/>
            <person name="Pangilinan J."/>
            <person name="Larsson K.H."/>
            <person name="Matsuura K."/>
            <person name="Barry K."/>
            <person name="Labutti K."/>
            <person name="Kuo R."/>
            <person name="Ohm R.A."/>
            <person name="Bhattacharya S.S."/>
            <person name="Shirouzu T."/>
            <person name="Yoshinaga Y."/>
            <person name="Martin F.M."/>
            <person name="Grigoriev I.V."/>
            <person name="Hibbett D.S."/>
        </authorList>
    </citation>
    <scope>NUCLEOTIDE SEQUENCE [LARGE SCALE GENOMIC DNA]</scope>
    <source>
        <strain evidence="10 11">HHB14362 ss-1</strain>
    </source>
</reference>
<feature type="transmembrane region" description="Helical" evidence="8">
    <location>
        <begin position="221"/>
        <end position="240"/>
    </location>
</feature>
<dbReference type="FunFam" id="1.20.1740.10:FF:000001">
    <property type="entry name" value="Amino acid permease"/>
    <property type="match status" value="1"/>
</dbReference>
<keyword evidence="2" id="KW-0813">Transport</keyword>
<keyword evidence="3 8" id="KW-0812">Transmembrane</keyword>
<sequence length="574" mass="63533">MAPSRREEPDNVQAENPHQESEQSVGVGALPVLLADKNVGHLHRGLSARQVQMIAIAGTIGTGLFLGTGKSLAQGGPASMLICYSIVGFIVYVTLLLLGEMATQYPVAGSFTAYATRFFSPSYGFALSWNYWFNDAVSVASDLTAAQLVLQFWKVPNSWIVSLVFWLFLVGINAIRVKAYGELEYWLSSLKVVTVVLFILLGIIVNAGFNGSHEYIGTKYWHIPGAPFVGGFGGFARVFVTASFAYGGTESLGVTAGETKNPSRNMPRVVKFVFWRILLFYILSIALIGLNVPWNYPGLSNRSTTTSPFTIVFKEAGSNFAASFMNTVILTSVVSAGNHALFAGTRVMYGLSATRQAPKRLSWTTSQGVPLPALLLTSSVSVLCFGSSFVGSGQLWGWLQNIVGVSNQIAWLSIGLASWRFRKAWVRQGRPLEELRYRAGWTWQWGPPFVVIAVGFLIIIQGWSSVIPEFSLVDFISFYIELPVILVMTLAWLLLRRSPTPQASPSEITPLLRSPNPQNARKWEKYTDLIDVDTVDLNVDEYEEGEQDRDDEAKREKRLSGRGKWVWRVYYALV</sequence>
<organism evidence="10 11">
    <name type="scientific">Neolentinus lepideus HHB14362 ss-1</name>
    <dbReference type="NCBI Taxonomy" id="1314782"/>
    <lineage>
        <taxon>Eukaryota</taxon>
        <taxon>Fungi</taxon>
        <taxon>Dikarya</taxon>
        <taxon>Basidiomycota</taxon>
        <taxon>Agaricomycotina</taxon>
        <taxon>Agaricomycetes</taxon>
        <taxon>Gloeophyllales</taxon>
        <taxon>Gloeophyllaceae</taxon>
        <taxon>Neolentinus</taxon>
    </lineage>
</organism>
<evidence type="ECO:0000256" key="4">
    <source>
        <dbReference type="ARBA" id="ARBA00022970"/>
    </source>
</evidence>
<dbReference type="OrthoDB" id="3900342at2759"/>
<feature type="region of interest" description="Disordered" evidence="7">
    <location>
        <begin position="1"/>
        <end position="24"/>
    </location>
</feature>
<dbReference type="Gene3D" id="1.20.1740.10">
    <property type="entry name" value="Amino acid/polyamine transporter I"/>
    <property type="match status" value="1"/>
</dbReference>
<feature type="transmembrane region" description="Helical" evidence="8">
    <location>
        <begin position="53"/>
        <end position="72"/>
    </location>
</feature>
<keyword evidence="6 8" id="KW-0472">Membrane</keyword>
<evidence type="ECO:0000259" key="9">
    <source>
        <dbReference type="Pfam" id="PF00324"/>
    </source>
</evidence>
<dbReference type="InterPro" id="IPR004841">
    <property type="entry name" value="AA-permease/SLC12A_dom"/>
</dbReference>
<feature type="transmembrane region" description="Helical" evidence="8">
    <location>
        <begin position="273"/>
        <end position="294"/>
    </location>
</feature>
<dbReference type="Proteomes" id="UP000076761">
    <property type="component" value="Unassembled WGS sequence"/>
</dbReference>
<evidence type="ECO:0000256" key="7">
    <source>
        <dbReference type="SAM" id="MobiDB-lite"/>
    </source>
</evidence>
<dbReference type="InterPro" id="IPR004840">
    <property type="entry name" value="Amino_acid_permease_CS"/>
</dbReference>
<dbReference type="PANTHER" id="PTHR43341">
    <property type="entry name" value="AMINO ACID PERMEASE"/>
    <property type="match status" value="1"/>
</dbReference>